<dbReference type="GO" id="GO:0004077">
    <property type="term" value="F:biotin--[biotin carboxyl-carrier protein] ligase activity"/>
    <property type="evidence" value="ECO:0007669"/>
    <property type="project" value="UniProtKB-EC"/>
</dbReference>
<sequence>MYKVIIFLVLFYFKNLKKIIISKFVALMRIIKLNAIDSTNTYLKQICDGEMLKDYTIVITKYQTHGRGQMGTVWSSEKAKNLMCSVFKEASHISVDQQFYISIVTSLAIVKALRSFNIPKLNVKWPNDILSESKKVCGILIENVIKNNKLEYSIIGIGLNVNQTEFKYLPNASSLKTLTGTVYNLDELLQLILFNLRYYFKFLEQGKQEFLKKEYENLLFRKDKPSSFKDQKGNIFAGFIKGINAAGNLQILLEDDILKEYDLKEVQLLY</sequence>
<dbReference type="EC" id="6.3.4.9" evidence="3"/>
<accession>A0A3B0QWI6</accession>
<organism evidence="3">
    <name type="scientific">hydrothermal vent metagenome</name>
    <dbReference type="NCBI Taxonomy" id="652676"/>
    <lineage>
        <taxon>unclassified sequences</taxon>
        <taxon>metagenomes</taxon>
        <taxon>ecological metagenomes</taxon>
    </lineage>
</organism>
<dbReference type="InterPro" id="IPR004408">
    <property type="entry name" value="Biotin_CoA_COase_ligase"/>
</dbReference>
<proteinExistence type="predicted"/>
<evidence type="ECO:0000259" key="2">
    <source>
        <dbReference type="PROSITE" id="PS51733"/>
    </source>
</evidence>
<dbReference type="PANTHER" id="PTHR12835">
    <property type="entry name" value="BIOTIN PROTEIN LIGASE"/>
    <property type="match status" value="1"/>
</dbReference>
<keyword evidence="1 3" id="KW-0436">Ligase</keyword>
<dbReference type="PROSITE" id="PS51733">
    <property type="entry name" value="BPL_LPL_CATALYTIC"/>
    <property type="match status" value="1"/>
</dbReference>
<dbReference type="Pfam" id="PF03099">
    <property type="entry name" value="BPL_LplA_LipB"/>
    <property type="match status" value="1"/>
</dbReference>
<protein>
    <submittedName>
        <fullName evidence="3">Biotin--protein ligase</fullName>
        <ecNumber evidence="3">6.3.4.9</ecNumber>
    </submittedName>
</protein>
<dbReference type="GO" id="GO:0005737">
    <property type="term" value="C:cytoplasm"/>
    <property type="evidence" value="ECO:0007669"/>
    <property type="project" value="TreeGrafter"/>
</dbReference>
<gene>
    <name evidence="3" type="ORF">MNBD_BACTEROID02-818</name>
</gene>
<dbReference type="CDD" id="cd16442">
    <property type="entry name" value="BPL"/>
    <property type="match status" value="1"/>
</dbReference>
<name>A0A3B0QWI6_9ZZZZ</name>
<dbReference type="Gene3D" id="3.30.930.10">
    <property type="entry name" value="Bira Bifunctional Protein, Domain 2"/>
    <property type="match status" value="1"/>
</dbReference>
<reference evidence="3" key="1">
    <citation type="submission" date="2018-06" db="EMBL/GenBank/DDBJ databases">
        <authorList>
            <person name="Zhirakovskaya E."/>
        </authorList>
    </citation>
    <scope>NUCLEOTIDE SEQUENCE</scope>
</reference>
<dbReference type="PANTHER" id="PTHR12835:SF5">
    <property type="entry name" value="BIOTIN--PROTEIN LIGASE"/>
    <property type="match status" value="1"/>
</dbReference>
<dbReference type="AlphaFoldDB" id="A0A3B0QWI6"/>
<dbReference type="InterPro" id="IPR045864">
    <property type="entry name" value="aa-tRNA-synth_II/BPL/LPL"/>
</dbReference>
<evidence type="ECO:0000313" key="3">
    <source>
        <dbReference type="EMBL" id="VAV85904.1"/>
    </source>
</evidence>
<dbReference type="SUPFAM" id="SSF55681">
    <property type="entry name" value="Class II aaRS and biotin synthetases"/>
    <property type="match status" value="1"/>
</dbReference>
<dbReference type="InterPro" id="IPR004143">
    <property type="entry name" value="BPL_LPL_catalytic"/>
</dbReference>
<evidence type="ECO:0000256" key="1">
    <source>
        <dbReference type="ARBA" id="ARBA00022598"/>
    </source>
</evidence>
<feature type="domain" description="BPL/LPL catalytic" evidence="2">
    <location>
        <begin position="25"/>
        <end position="204"/>
    </location>
</feature>
<dbReference type="NCBIfam" id="TIGR00121">
    <property type="entry name" value="birA_ligase"/>
    <property type="match status" value="1"/>
</dbReference>
<dbReference type="EMBL" id="UOEB01000253">
    <property type="protein sequence ID" value="VAV85904.1"/>
    <property type="molecule type" value="Genomic_DNA"/>
</dbReference>